<proteinExistence type="predicted"/>
<accession>A0A223KXL3</accession>
<protein>
    <recommendedName>
        <fullName evidence="1">IDEAL domain-containing protein</fullName>
    </recommendedName>
</protein>
<dbReference type="InterPro" id="IPR027393">
    <property type="entry name" value="Virus_scaffolding_prot_C"/>
</dbReference>
<evidence type="ECO:0000259" key="1">
    <source>
        <dbReference type="SMART" id="SM00914"/>
    </source>
</evidence>
<feature type="domain" description="IDEAL" evidence="1">
    <location>
        <begin position="61"/>
        <end position="96"/>
    </location>
</feature>
<dbReference type="Gene3D" id="4.10.810.10">
    <property type="entry name" value="Virus Scaffolding Protein, Chain A"/>
    <property type="match status" value="1"/>
</dbReference>
<evidence type="ECO:0000313" key="2">
    <source>
        <dbReference type="EMBL" id="AST94225.1"/>
    </source>
</evidence>
<keyword evidence="3" id="KW-1185">Reference proteome</keyword>
<name>A0A223KXL3_9BACI</name>
<evidence type="ECO:0000313" key="3">
    <source>
        <dbReference type="Proteomes" id="UP000215224"/>
    </source>
</evidence>
<dbReference type="SMART" id="SM00914">
    <property type="entry name" value="IDEAL"/>
    <property type="match status" value="1"/>
</dbReference>
<gene>
    <name evidence="2" type="ORF">BC6307_05175</name>
</gene>
<sequence length="116" mass="12737">MSNNVKIGDWVKGNSEDGELIIGYVQALDQLERGALVKVVSSDYDGQVGKSIFLSSRQVKTLPEVNVNNKEQLLNLIDLALATGDKEWFMELSAKLNNMRDLAKNIGSSDGNSQTH</sequence>
<dbReference type="RefSeq" id="WP_066412243.1">
    <property type="nucleotide sequence ID" value="NZ_CP018866.1"/>
</dbReference>
<dbReference type="AlphaFoldDB" id="A0A223KXL3"/>
<organism evidence="2 3">
    <name type="scientific">Sutcliffiella cohnii</name>
    <dbReference type="NCBI Taxonomy" id="33932"/>
    <lineage>
        <taxon>Bacteria</taxon>
        <taxon>Bacillati</taxon>
        <taxon>Bacillota</taxon>
        <taxon>Bacilli</taxon>
        <taxon>Bacillales</taxon>
        <taxon>Bacillaceae</taxon>
        <taxon>Sutcliffiella</taxon>
    </lineage>
</organism>
<dbReference type="STRING" id="1314751.GCA_001591425_00697"/>
<dbReference type="Proteomes" id="UP000215224">
    <property type="component" value="Chromosome"/>
</dbReference>
<dbReference type="InterPro" id="IPR014957">
    <property type="entry name" value="IDEAL_dom"/>
</dbReference>
<dbReference type="Pfam" id="PF08858">
    <property type="entry name" value="IDEAL"/>
    <property type="match status" value="1"/>
</dbReference>
<dbReference type="KEGG" id="bcoh:BC6307_05175"/>
<dbReference type="EMBL" id="CP018866">
    <property type="protein sequence ID" value="AST94225.1"/>
    <property type="molecule type" value="Genomic_DNA"/>
</dbReference>
<reference evidence="2 3" key="1">
    <citation type="submission" date="2016-12" db="EMBL/GenBank/DDBJ databases">
        <title>The whole genome sequencing and assembly of Bacillus cohnii DSM 6307T strain.</title>
        <authorList>
            <person name="Lee Y.-J."/>
            <person name="Yi H."/>
            <person name="Bahn Y.-S."/>
            <person name="Kim J.F."/>
            <person name="Lee D.-W."/>
        </authorList>
    </citation>
    <scope>NUCLEOTIDE SEQUENCE [LARGE SCALE GENOMIC DNA]</scope>
    <source>
        <strain evidence="2 3">DSM 6307</strain>
    </source>
</reference>